<dbReference type="PANTHER" id="PTHR47470">
    <property type="entry name" value="CHOLESTEROL OXIDASE"/>
    <property type="match status" value="1"/>
</dbReference>
<dbReference type="EC" id="1.1.3.6" evidence="16"/>
<reference evidence="21 22" key="1">
    <citation type="submission" date="2024-06" db="EMBL/GenBank/DDBJ databases">
        <title>The Natural Products Discovery Center: Release of the First 8490 Sequenced Strains for Exploring Actinobacteria Biosynthetic Diversity.</title>
        <authorList>
            <person name="Kalkreuter E."/>
            <person name="Kautsar S.A."/>
            <person name="Yang D."/>
            <person name="Bader C.D."/>
            <person name="Teijaro C.N."/>
            <person name="Fluegel L."/>
            <person name="Davis C.M."/>
            <person name="Simpson J.R."/>
            <person name="Lauterbach L."/>
            <person name="Steele A.D."/>
            <person name="Gui C."/>
            <person name="Meng S."/>
            <person name="Li G."/>
            <person name="Viehrig K."/>
            <person name="Ye F."/>
            <person name="Su P."/>
            <person name="Kiefer A.F."/>
            <person name="Nichols A."/>
            <person name="Cepeda A.J."/>
            <person name="Yan W."/>
            <person name="Fan B."/>
            <person name="Jiang Y."/>
            <person name="Adhikari A."/>
            <person name="Zheng C.-J."/>
            <person name="Schuster L."/>
            <person name="Cowan T.M."/>
            <person name="Smanski M.J."/>
            <person name="Chevrette M.G."/>
            <person name="De Carvalho L.P.S."/>
            <person name="Shen B."/>
        </authorList>
    </citation>
    <scope>NUCLEOTIDE SEQUENCE [LARGE SCALE GENOMIC DNA]</scope>
    <source>
        <strain evidence="21 22">NPDC050403</strain>
    </source>
</reference>
<dbReference type="InterPro" id="IPR017896">
    <property type="entry name" value="4Fe4S_Fe-S-bd"/>
</dbReference>
<evidence type="ECO:0000256" key="9">
    <source>
        <dbReference type="ARBA" id="ARBA00023014"/>
    </source>
</evidence>
<evidence type="ECO:0000256" key="8">
    <source>
        <dbReference type="ARBA" id="ARBA00023004"/>
    </source>
</evidence>
<keyword evidence="13" id="KW-0413">Isomerase</keyword>
<evidence type="ECO:0000256" key="15">
    <source>
        <dbReference type="ARBA" id="ARBA00049645"/>
    </source>
</evidence>
<evidence type="ECO:0000256" key="11">
    <source>
        <dbReference type="ARBA" id="ARBA00023166"/>
    </source>
</evidence>
<comment type="similarity">
    <text evidence="2">Belongs to the GMC oxidoreductase family.</text>
</comment>
<dbReference type="InterPro" id="IPR000172">
    <property type="entry name" value="GMC_OxRdtase_N"/>
</dbReference>
<keyword evidence="10" id="KW-0443">Lipid metabolism</keyword>
<evidence type="ECO:0000256" key="2">
    <source>
        <dbReference type="ARBA" id="ARBA00010790"/>
    </source>
</evidence>
<dbReference type="Proteomes" id="UP001551695">
    <property type="component" value="Unassembled WGS sequence"/>
</dbReference>
<evidence type="ECO:0000256" key="7">
    <source>
        <dbReference type="ARBA" id="ARBA00023002"/>
    </source>
</evidence>
<evidence type="ECO:0000256" key="10">
    <source>
        <dbReference type="ARBA" id="ARBA00023098"/>
    </source>
</evidence>
<evidence type="ECO:0000256" key="4">
    <source>
        <dbReference type="ARBA" id="ARBA00022630"/>
    </source>
</evidence>
<dbReference type="EMBL" id="JBFAKC010000007">
    <property type="protein sequence ID" value="MEV0709306.1"/>
    <property type="molecule type" value="Genomic_DNA"/>
</dbReference>
<evidence type="ECO:0000256" key="3">
    <source>
        <dbReference type="ARBA" id="ARBA00022548"/>
    </source>
</evidence>
<keyword evidence="4" id="KW-0285">Flavoprotein</keyword>
<keyword evidence="22" id="KW-1185">Reference proteome</keyword>
<keyword evidence="12" id="KW-0753">Steroid metabolism</keyword>
<dbReference type="Gene3D" id="3.50.50.60">
    <property type="entry name" value="FAD/NAD(P)-binding domain"/>
    <property type="match status" value="3"/>
</dbReference>
<feature type="compositionally biased region" description="Basic and acidic residues" evidence="19">
    <location>
        <begin position="561"/>
        <end position="572"/>
    </location>
</feature>
<evidence type="ECO:0000256" key="1">
    <source>
        <dbReference type="ARBA" id="ARBA00001974"/>
    </source>
</evidence>
<dbReference type="PANTHER" id="PTHR47470:SF1">
    <property type="entry name" value="FAD-DEPENDENT OXIDOREDUCTASE 2 FAD BINDING DOMAIN-CONTAINING PROTEIN"/>
    <property type="match status" value="1"/>
</dbReference>
<feature type="domain" description="4Fe-4S ferredoxin-type" evidence="20">
    <location>
        <begin position="180"/>
        <end position="209"/>
    </location>
</feature>
<comment type="cofactor">
    <cofactor evidence="1">
        <name>FAD</name>
        <dbReference type="ChEBI" id="CHEBI:57692"/>
    </cofactor>
</comment>
<keyword evidence="9" id="KW-0411">Iron-sulfur</keyword>
<dbReference type="EC" id="5.3.3.1" evidence="14"/>
<dbReference type="RefSeq" id="WP_357784744.1">
    <property type="nucleotide sequence ID" value="NZ_JBFAKC010000007.1"/>
</dbReference>
<proteinExistence type="inferred from homology"/>
<gene>
    <name evidence="21" type="ORF">AB0I48_17235</name>
</gene>
<accession>A0ABV3FVU9</accession>
<evidence type="ECO:0000256" key="14">
    <source>
        <dbReference type="ARBA" id="ARBA00038856"/>
    </source>
</evidence>
<evidence type="ECO:0000256" key="19">
    <source>
        <dbReference type="SAM" id="MobiDB-lite"/>
    </source>
</evidence>
<dbReference type="InterPro" id="IPR017900">
    <property type="entry name" value="4Fe4S_Fe_S_CS"/>
</dbReference>
<dbReference type="PROSITE" id="PS51379">
    <property type="entry name" value="4FE4S_FER_2"/>
    <property type="match status" value="1"/>
</dbReference>
<keyword evidence="11" id="KW-1207">Sterol metabolism</keyword>
<dbReference type="Pfam" id="PF00732">
    <property type="entry name" value="GMC_oxred_N"/>
    <property type="match status" value="1"/>
</dbReference>
<dbReference type="InterPro" id="IPR007867">
    <property type="entry name" value="GMC_OxRtase_C"/>
</dbReference>
<evidence type="ECO:0000256" key="18">
    <source>
        <dbReference type="ARBA" id="ARBA00049778"/>
    </source>
</evidence>
<evidence type="ECO:0000313" key="22">
    <source>
        <dbReference type="Proteomes" id="UP001551695"/>
    </source>
</evidence>
<organism evidence="21 22">
    <name type="scientific">Nocardia aurea</name>
    <dbReference type="NCBI Taxonomy" id="2144174"/>
    <lineage>
        <taxon>Bacteria</taxon>
        <taxon>Bacillati</taxon>
        <taxon>Actinomycetota</taxon>
        <taxon>Actinomycetes</taxon>
        <taxon>Mycobacteriales</taxon>
        <taxon>Nocardiaceae</taxon>
        <taxon>Nocardia</taxon>
    </lineage>
</organism>
<protein>
    <recommendedName>
        <fullName evidence="17">Cholesterol oxidase</fullName>
        <ecNumber evidence="16">1.1.3.6</ecNumber>
        <ecNumber evidence="14">5.3.3.1</ecNumber>
    </recommendedName>
    <alternativeName>
        <fullName evidence="18">Cholesterol isomerase</fullName>
    </alternativeName>
</protein>
<evidence type="ECO:0000256" key="6">
    <source>
        <dbReference type="ARBA" id="ARBA00022827"/>
    </source>
</evidence>
<dbReference type="Pfam" id="PF05199">
    <property type="entry name" value="GMC_oxred_C"/>
    <property type="match status" value="1"/>
</dbReference>
<dbReference type="InterPro" id="IPR003953">
    <property type="entry name" value="FAD-dep_OxRdtase_2_FAD-bd"/>
</dbReference>
<comment type="caution">
    <text evidence="21">The sequence shown here is derived from an EMBL/GenBank/DDBJ whole genome shotgun (WGS) entry which is preliminary data.</text>
</comment>
<dbReference type="SUPFAM" id="SSF51905">
    <property type="entry name" value="FAD/NAD(P)-binding domain"/>
    <property type="match status" value="1"/>
</dbReference>
<comment type="pathway">
    <text evidence="15">Steroid metabolism; cholesterol degradation.</text>
</comment>
<keyword evidence="3" id="KW-0153">Cholesterol metabolism</keyword>
<evidence type="ECO:0000256" key="17">
    <source>
        <dbReference type="ARBA" id="ARBA00049744"/>
    </source>
</evidence>
<dbReference type="Pfam" id="PF00890">
    <property type="entry name" value="FAD_binding_2"/>
    <property type="match status" value="1"/>
</dbReference>
<keyword evidence="5" id="KW-0479">Metal-binding</keyword>
<keyword evidence="6" id="KW-0274">FAD</keyword>
<evidence type="ECO:0000256" key="13">
    <source>
        <dbReference type="ARBA" id="ARBA00023235"/>
    </source>
</evidence>
<sequence length="572" mass="62042">MTSYDYDVVVIGSGFGGSVSALRLTEKGYRVGVLEAGRRWDPEDLPRTNWNVRKSIWAPRLGLTGTQRISVLGKCAVFSGAGVGGGSLIYGNTLYEPLPNFYTDRQWAHITDWHDELAPYYDQAQRMLGVTTNPRMTPADLVIREIADDLGVGDTFHPTRVGVYFNEDDPGAEVDDPYFGGVGPRRRGCVHCAQCFTGCPHNAKNTTPKNYLYLAEQAGAEVHPLTTATEVRPLPGGGYAVRTERSDRWIRKQRATVTAEQVVFAGAALGTQKLLHAMRDKRVLPHLSPRLGELTRSNSEAILNVVSRSRADFAEGIAITSSIHPEADTHVEVCHYGKGQNALFPMSVPIVDGGAFRFLRFLLAMVLHPVVFARSLDARRASEKSVILLVMQSLDNSLTSYRKRGLLKTRAGGGEPNPSWIPLAHDIGRRFGAKVDGDTHGLVMDVFNIPATAHYIGGCVIGDSPDTGVIDPYQRVFGHPGLHIADGSAVTANLGVNPSLTITAQAERAMAFWPNRDEPDPRPPLGAPYHRIDPVPPGRPAVPDAAPGALLLPLTPVDPALRADRADPTPTA</sequence>
<dbReference type="InterPro" id="IPR052542">
    <property type="entry name" value="Cholesterol_Oxidase"/>
</dbReference>
<evidence type="ECO:0000256" key="12">
    <source>
        <dbReference type="ARBA" id="ARBA00023221"/>
    </source>
</evidence>
<evidence type="ECO:0000256" key="5">
    <source>
        <dbReference type="ARBA" id="ARBA00022723"/>
    </source>
</evidence>
<dbReference type="PROSITE" id="PS00198">
    <property type="entry name" value="4FE4S_FER_1"/>
    <property type="match status" value="1"/>
</dbReference>
<evidence type="ECO:0000259" key="20">
    <source>
        <dbReference type="PROSITE" id="PS51379"/>
    </source>
</evidence>
<keyword evidence="8" id="KW-0408">Iron</keyword>
<evidence type="ECO:0000313" key="21">
    <source>
        <dbReference type="EMBL" id="MEV0709306.1"/>
    </source>
</evidence>
<dbReference type="InterPro" id="IPR036188">
    <property type="entry name" value="FAD/NAD-bd_sf"/>
</dbReference>
<feature type="region of interest" description="Disordered" evidence="19">
    <location>
        <begin position="514"/>
        <end position="572"/>
    </location>
</feature>
<evidence type="ECO:0000256" key="16">
    <source>
        <dbReference type="ARBA" id="ARBA00049723"/>
    </source>
</evidence>
<keyword evidence="7" id="KW-0560">Oxidoreductase</keyword>
<feature type="compositionally biased region" description="Low complexity" evidence="19">
    <location>
        <begin position="541"/>
        <end position="554"/>
    </location>
</feature>
<name>A0ABV3FVU9_9NOCA</name>